<reference evidence="2 3" key="1">
    <citation type="submission" date="2020-10" db="EMBL/GenBank/DDBJ databases">
        <title>Connecting structure to function with the recovery of over 1000 high-quality activated sludge metagenome-assembled genomes encoding full-length rRNA genes using long-read sequencing.</title>
        <authorList>
            <person name="Singleton C.M."/>
            <person name="Petriglieri F."/>
            <person name="Kristensen J.M."/>
            <person name="Kirkegaard R.H."/>
            <person name="Michaelsen T.Y."/>
            <person name="Andersen M.H."/>
            <person name="Karst S.M."/>
            <person name="Dueholm M.S."/>
            <person name="Nielsen P.H."/>
            <person name="Albertsen M."/>
        </authorList>
    </citation>
    <scope>NUCLEOTIDE SEQUENCE [LARGE SCALE GENOMIC DNA]</scope>
    <source>
        <strain evidence="2">EsbW_18-Q3-R4-48_BATAC.285</strain>
    </source>
</reference>
<protein>
    <recommendedName>
        <fullName evidence="4">Gluconate 2-dehydrogenase subunit 3 family protein</fullName>
    </recommendedName>
</protein>
<name>A0A935UH50_9PROT</name>
<feature type="signal peptide" evidence="1">
    <location>
        <begin position="1"/>
        <end position="26"/>
    </location>
</feature>
<evidence type="ECO:0008006" key="4">
    <source>
        <dbReference type="Google" id="ProtNLM"/>
    </source>
</evidence>
<proteinExistence type="predicted"/>
<accession>A0A935UH50</accession>
<evidence type="ECO:0000256" key="1">
    <source>
        <dbReference type="SAM" id="SignalP"/>
    </source>
</evidence>
<dbReference type="EMBL" id="JADJMH010000009">
    <property type="protein sequence ID" value="MBK7675369.1"/>
    <property type="molecule type" value="Genomic_DNA"/>
</dbReference>
<gene>
    <name evidence="2" type="ORF">IPJ27_11765</name>
</gene>
<dbReference type="Proteomes" id="UP000697998">
    <property type="component" value="Unassembled WGS sequence"/>
</dbReference>
<evidence type="ECO:0000313" key="3">
    <source>
        <dbReference type="Proteomes" id="UP000697998"/>
    </source>
</evidence>
<feature type="chain" id="PRO_5036876265" description="Gluconate 2-dehydrogenase subunit 3 family protein" evidence="1">
    <location>
        <begin position="27"/>
        <end position="151"/>
    </location>
</feature>
<dbReference type="AlphaFoldDB" id="A0A935UH50"/>
<comment type="caution">
    <text evidence="2">The sequence shown here is derived from an EMBL/GenBank/DDBJ whole genome shotgun (WGS) entry which is preliminary data.</text>
</comment>
<organism evidence="2 3">
    <name type="scientific">Candidatus Accumulibacter proximus</name>
    <dbReference type="NCBI Taxonomy" id="2954385"/>
    <lineage>
        <taxon>Bacteria</taxon>
        <taxon>Pseudomonadati</taxon>
        <taxon>Pseudomonadota</taxon>
        <taxon>Betaproteobacteria</taxon>
        <taxon>Candidatus Accumulibacter</taxon>
    </lineage>
</organism>
<keyword evidence="1" id="KW-0732">Signal</keyword>
<sequence length="151" mass="16942">MPGVHRFWRVFGFAAGLLALPFQAGADDVVALGRAGALLWEMSELHHEFGDRHIARGVTPEKARKMAVSTAGRLADKRDELAELLPELPADTRFVADLLRFLQQWPDRQTFLADLLIFYNGAQSGLDITSLAMQVPDTRRGWKTPFPIFRP</sequence>
<evidence type="ECO:0000313" key="2">
    <source>
        <dbReference type="EMBL" id="MBK7675369.1"/>
    </source>
</evidence>